<reference evidence="1 2" key="2">
    <citation type="journal article" date="2024" name="Int. J. Syst. Evol. Microbiol.">
        <title>Promethearchaeum syntrophicum gen. nov., sp. nov., an anaerobic, obligately syntrophic archaeon, the first isolate of the lineage 'Asgard' archaea, and proposal of the new archaeal phylum Promethearchaeota phyl. nov. and kingdom Promethearchaeati regn. nov.</title>
        <authorList>
            <person name="Imachi H."/>
            <person name="Nobu M.K."/>
            <person name="Kato S."/>
            <person name="Takaki Y."/>
            <person name="Miyazaki M."/>
            <person name="Miyata M."/>
            <person name="Ogawara M."/>
            <person name="Saito Y."/>
            <person name="Sakai S."/>
            <person name="Tahara Y.O."/>
            <person name="Takano Y."/>
            <person name="Tasumi E."/>
            <person name="Uematsu K."/>
            <person name="Yoshimura T."/>
            <person name="Itoh T."/>
            <person name="Ohkuma M."/>
            <person name="Takai K."/>
        </authorList>
    </citation>
    <scope>NUCLEOTIDE SEQUENCE [LARGE SCALE GENOMIC DNA]</scope>
    <source>
        <strain evidence="1 2">MK-D1</strain>
    </source>
</reference>
<name>A0A5B9DF52_9ARCH</name>
<proteinExistence type="predicted"/>
<dbReference type="KEGG" id="psyt:DSAG12_03488"/>
<evidence type="ECO:0000313" key="1">
    <source>
        <dbReference type="EMBL" id="QEE17651.2"/>
    </source>
</evidence>
<dbReference type="SUPFAM" id="SSF103473">
    <property type="entry name" value="MFS general substrate transporter"/>
    <property type="match status" value="1"/>
</dbReference>
<dbReference type="EMBL" id="CP042905">
    <property type="protein sequence ID" value="QEE17651.2"/>
    <property type="molecule type" value="Genomic_DNA"/>
</dbReference>
<dbReference type="OrthoDB" id="85689at2157"/>
<dbReference type="InterPro" id="IPR053160">
    <property type="entry name" value="MFS_DHA3_Transporter"/>
</dbReference>
<protein>
    <submittedName>
        <fullName evidence="1">MFS transporter</fullName>
    </submittedName>
</protein>
<accession>A0A5B9DF52</accession>
<dbReference type="Gene3D" id="1.20.1250.20">
    <property type="entry name" value="MFS general substrate transporter like domains"/>
    <property type="match status" value="2"/>
</dbReference>
<organism evidence="1 2">
    <name type="scientific">Promethearchaeum syntrophicum</name>
    <dbReference type="NCBI Taxonomy" id="2594042"/>
    <lineage>
        <taxon>Archaea</taxon>
        <taxon>Promethearchaeati</taxon>
        <taxon>Promethearchaeota</taxon>
        <taxon>Promethearchaeia</taxon>
        <taxon>Promethearchaeales</taxon>
        <taxon>Promethearchaeaceae</taxon>
        <taxon>Promethearchaeum</taxon>
    </lineage>
</organism>
<dbReference type="CDD" id="cd06174">
    <property type="entry name" value="MFS"/>
    <property type="match status" value="1"/>
</dbReference>
<evidence type="ECO:0000313" key="2">
    <source>
        <dbReference type="Proteomes" id="UP000321408"/>
    </source>
</evidence>
<dbReference type="InterPro" id="IPR036259">
    <property type="entry name" value="MFS_trans_sf"/>
</dbReference>
<dbReference type="InterPro" id="IPR011701">
    <property type="entry name" value="MFS"/>
</dbReference>
<sequence length="442" mass="50989">MDKKTKEKLQDPKIQKINSSKLMWKFRFYGFFKNLRFFEPFLLIMLLDPSIGLSLFEIGLLISIREIFTYTFEIPSGVIADKFGKKRELLICFVFYIISFVFYFFGLDPDIAVSNLIFLVSASIFFGLGESFRSGTHKAMELLWMENEDLMDYKTHVYGSTRAYSLLGSALSAILAVFLKIFIPANKWIFLITIIPYILDFILIASYPSYMNDHQPITGGYWNQLKIGFKGVGPTLKSKKIRKAIFSSAIYDAIYKTLKDYIQPIMVIFISIFLIQIGKDETDTETANIYISIILGGIYCIFYLISSLSSQNAFKLKKLFHHAKTSMDILFDLFALILLLEALFMWIEIPMVIIFLYLLIYVFENFRRPLAVDYMGEVIPKEERATILSIESQIKSISVLIFAPLFGFIADFSIPLLFLILAICMVIINHVFLTGRPRLEEK</sequence>
<dbReference type="PANTHER" id="PTHR23530">
    <property type="entry name" value="TRANSPORT PROTEIN-RELATED"/>
    <property type="match status" value="1"/>
</dbReference>
<reference evidence="1 2" key="1">
    <citation type="journal article" date="2020" name="Nature">
        <title>Isolation of an archaeon at the prokaryote-eukaryote interface.</title>
        <authorList>
            <person name="Imachi H."/>
            <person name="Nobu M.K."/>
            <person name="Nakahara N."/>
            <person name="Morono Y."/>
            <person name="Ogawara M."/>
            <person name="Takaki Y."/>
            <person name="Takano Y."/>
            <person name="Uematsu K."/>
            <person name="Ikuta T."/>
            <person name="Ito M."/>
            <person name="Matsui Y."/>
            <person name="Miyazaki M."/>
            <person name="Murata K."/>
            <person name="Saito Y."/>
            <person name="Sakai S."/>
            <person name="Song C."/>
            <person name="Tasumi E."/>
            <person name="Yamanaka Y."/>
            <person name="Yamaguchi T."/>
            <person name="Kamagata Y."/>
            <person name="Tamaki H."/>
            <person name="Takai K."/>
        </authorList>
    </citation>
    <scope>NUCLEOTIDE SEQUENCE [LARGE SCALE GENOMIC DNA]</scope>
    <source>
        <strain evidence="1 2">MK-D1</strain>
    </source>
</reference>
<dbReference type="Pfam" id="PF07690">
    <property type="entry name" value="MFS_1"/>
    <property type="match status" value="1"/>
</dbReference>
<dbReference type="AlphaFoldDB" id="A0A5B9DF52"/>
<dbReference type="Proteomes" id="UP000321408">
    <property type="component" value="Chromosome"/>
</dbReference>
<keyword evidence="2" id="KW-1185">Reference proteome</keyword>
<gene>
    <name evidence="1" type="ORF">DSAG12_03488</name>
</gene>
<dbReference type="PANTHER" id="PTHR23530:SF1">
    <property type="entry name" value="PERMEASE, MAJOR FACILITATOR SUPERFAMILY-RELATED"/>
    <property type="match status" value="1"/>
</dbReference>
<dbReference type="GO" id="GO:0022857">
    <property type="term" value="F:transmembrane transporter activity"/>
    <property type="evidence" value="ECO:0007669"/>
    <property type="project" value="InterPro"/>
</dbReference>